<reference evidence="2" key="2">
    <citation type="submission" date="2014-02" db="EMBL/GenBank/DDBJ databases">
        <title>Annotation of the Genome Sequence of Fusarium oxysporum HDV247.</title>
        <authorList>
            <consortium name="The Broad Institute Genomics Platform"/>
            <person name="Ma L.-J."/>
            <person name="Corby-Kistler H."/>
            <person name="Broz K."/>
            <person name="Gale L.R."/>
            <person name="Jonkers W."/>
            <person name="O'Donnell K."/>
            <person name="Ploetz R."/>
            <person name="Steinberg C."/>
            <person name="Schwartz D.C."/>
            <person name="VanEtten H."/>
            <person name="Zhou S."/>
            <person name="Young S.K."/>
            <person name="Zeng Q."/>
            <person name="Gargeya S."/>
            <person name="Fitzgerald M."/>
            <person name="Abouelleil A."/>
            <person name="Alvarado L."/>
            <person name="Chapman S.B."/>
            <person name="Gainer-Dewar J."/>
            <person name="Goldberg J."/>
            <person name="Griggs A."/>
            <person name="Gujja S."/>
            <person name="Hansen M."/>
            <person name="Howarth C."/>
            <person name="Imamovic A."/>
            <person name="Ireland A."/>
            <person name="Larimer J."/>
            <person name="McCowan C."/>
            <person name="Murphy C."/>
            <person name="Pearson M."/>
            <person name="Poon T.W."/>
            <person name="Priest M."/>
            <person name="Roberts A."/>
            <person name="Saif S."/>
            <person name="Shea T."/>
            <person name="Sykes S."/>
            <person name="Wortman J."/>
            <person name="Nusbaum C."/>
            <person name="Birren B."/>
        </authorList>
    </citation>
    <scope>NUCLEOTIDE SEQUENCE</scope>
    <source>
        <strain evidence="2">HDV247</strain>
    </source>
</reference>
<proteinExistence type="predicted"/>
<dbReference type="Proteomes" id="UP000030751">
    <property type="component" value="Unassembled WGS sequence"/>
</dbReference>
<protein>
    <submittedName>
        <fullName evidence="2">Uncharacterized protein</fullName>
    </submittedName>
</protein>
<feature type="compositionally biased region" description="Low complexity" evidence="1">
    <location>
        <begin position="22"/>
        <end position="35"/>
    </location>
</feature>
<dbReference type="EMBL" id="KI981423">
    <property type="protein sequence ID" value="EXA28426.1"/>
    <property type="molecule type" value="Genomic_DNA"/>
</dbReference>
<sequence>MRSMESTCHSPCTCTPSPKQMSGKTSGSSSTSSSIRISYISAVESRTVRSPLLEDGKTHMPSWPRFVDRCVFKPSR</sequence>
<dbReference type="HOGENOM" id="CLU_2654561_0_0_1"/>
<accession>W9NCJ7</accession>
<evidence type="ECO:0000313" key="2">
    <source>
        <dbReference type="EMBL" id="EXA28426.1"/>
    </source>
</evidence>
<feature type="region of interest" description="Disordered" evidence="1">
    <location>
        <begin position="1"/>
        <end position="35"/>
    </location>
</feature>
<evidence type="ECO:0000256" key="1">
    <source>
        <dbReference type="SAM" id="MobiDB-lite"/>
    </source>
</evidence>
<gene>
    <name evidence="2" type="ORF">FOVG_19967</name>
</gene>
<feature type="compositionally biased region" description="Polar residues" evidence="1">
    <location>
        <begin position="1"/>
        <end position="20"/>
    </location>
</feature>
<name>W9NCJ7_FUSOX</name>
<dbReference type="AlphaFoldDB" id="W9NCJ7"/>
<reference evidence="2" key="1">
    <citation type="submission" date="2011-10" db="EMBL/GenBank/DDBJ databases">
        <title>The Genome Sequence of Fusarium oxysporum HDV247.</title>
        <authorList>
            <consortium name="The Broad Institute Genome Sequencing Platform"/>
            <person name="Ma L.-J."/>
            <person name="Gale L.R."/>
            <person name="Schwartz D.C."/>
            <person name="Zhou S."/>
            <person name="Corby-Kistler H."/>
            <person name="Young S.K."/>
            <person name="Zeng Q."/>
            <person name="Gargeya S."/>
            <person name="Fitzgerald M."/>
            <person name="Haas B."/>
            <person name="Abouelleil A."/>
            <person name="Alvarado L."/>
            <person name="Arachchi H.M."/>
            <person name="Berlin A."/>
            <person name="Brown A."/>
            <person name="Chapman S.B."/>
            <person name="Chen Z."/>
            <person name="Dunbar C."/>
            <person name="Freedman E."/>
            <person name="Gearin G."/>
            <person name="Goldberg J."/>
            <person name="Griggs A."/>
            <person name="Gujja S."/>
            <person name="Heiman D."/>
            <person name="Howarth C."/>
            <person name="Larson L."/>
            <person name="Lui A."/>
            <person name="MacDonald P.J.P."/>
            <person name="Montmayeur A."/>
            <person name="Murphy C."/>
            <person name="Neiman D."/>
            <person name="Pearson M."/>
            <person name="Priest M."/>
            <person name="Roberts A."/>
            <person name="Saif S."/>
            <person name="Shea T."/>
            <person name="Shenoy N."/>
            <person name="Sisk P."/>
            <person name="Stolte C."/>
            <person name="Sykes S."/>
            <person name="Wortman J."/>
            <person name="Nusbaum C."/>
            <person name="Birren B."/>
        </authorList>
    </citation>
    <scope>NUCLEOTIDE SEQUENCE [LARGE SCALE GENOMIC DNA]</scope>
    <source>
        <strain evidence="2">HDV247</strain>
    </source>
</reference>
<organism evidence="2">
    <name type="scientific">Fusarium oxysporum f. sp. pisi HDV247</name>
    <dbReference type="NCBI Taxonomy" id="1080344"/>
    <lineage>
        <taxon>Eukaryota</taxon>
        <taxon>Fungi</taxon>
        <taxon>Dikarya</taxon>
        <taxon>Ascomycota</taxon>
        <taxon>Pezizomycotina</taxon>
        <taxon>Sordariomycetes</taxon>
        <taxon>Hypocreomycetidae</taxon>
        <taxon>Hypocreales</taxon>
        <taxon>Nectriaceae</taxon>
        <taxon>Fusarium</taxon>
        <taxon>Fusarium oxysporum species complex</taxon>
    </lineage>
</organism>